<reference evidence="1" key="1">
    <citation type="submission" date="2022-02" db="EMBL/GenBank/DDBJ databases">
        <title>Characterization of Tn125 harboring carbapenem-resistant Acinetobacter bereziniae clinical isolates.</title>
        <authorList>
            <person name="Wong N.-K."/>
            <person name="Pan Q."/>
        </authorList>
    </citation>
    <scope>NUCLEOTIDE SEQUENCE</scope>
    <source>
        <strain evidence="1">GD03393</strain>
    </source>
</reference>
<dbReference type="RefSeq" id="WP_198114421.1">
    <property type="nucleotide sequence ID" value="NZ_CP066121.1"/>
</dbReference>
<evidence type="ECO:0000313" key="1">
    <source>
        <dbReference type="EMBL" id="UUN96961.1"/>
    </source>
</evidence>
<organism evidence="1 2">
    <name type="scientific">Acinetobacter bereziniae</name>
    <name type="common">Acinetobacter genomosp. 10</name>
    <dbReference type="NCBI Taxonomy" id="106648"/>
    <lineage>
        <taxon>Bacteria</taxon>
        <taxon>Pseudomonadati</taxon>
        <taxon>Pseudomonadota</taxon>
        <taxon>Gammaproteobacteria</taxon>
        <taxon>Moraxellales</taxon>
        <taxon>Moraxellaceae</taxon>
        <taxon>Acinetobacter</taxon>
    </lineage>
</organism>
<accession>A0A8I1AGQ1</accession>
<name>A0A8I1AGQ1_ACIBZ</name>
<dbReference type="PROSITE" id="PS51257">
    <property type="entry name" value="PROKAR_LIPOPROTEIN"/>
    <property type="match status" value="1"/>
</dbReference>
<protein>
    <submittedName>
        <fullName evidence="1">Uncharacterized protein</fullName>
    </submittedName>
</protein>
<proteinExistence type="predicted"/>
<dbReference type="Proteomes" id="UP000644140">
    <property type="component" value="Chromosome"/>
</dbReference>
<dbReference type="AlphaFoldDB" id="A0A8I1AGQ1"/>
<evidence type="ECO:0000313" key="2">
    <source>
        <dbReference type="Proteomes" id="UP000644140"/>
    </source>
</evidence>
<gene>
    <name evidence="1" type="ORF">I9054_016590</name>
</gene>
<dbReference type="EMBL" id="CP092085">
    <property type="protein sequence ID" value="UUN96961.1"/>
    <property type="molecule type" value="Genomic_DNA"/>
</dbReference>
<sequence>MKKIVMYSAVSLLLLSGCGGSDNSIGTANHSSYITIKGEGINQTLNFDDSQLTYKISAIGNQPITSASFANKNGSDFSAVELNHGNKAKLAMLFKDFDTQDVKFIFCFPLYDCSSNTNYSIKELNQKKHIQVIFKDAPNQYYRGDASELKDFNGFKSVLITGELNYFAQSNWPIFQTNRFPIVKVQGKVIYDSEEYNIESYAEFDTRLEGKLYWTDKELVLKKDDKTIFLSIRKYLNTYSENAISIRVLDGTDTYTISDLANEIWSNSNKGFELNLDNIILKSDAEKIKILSSNVYVPFDQYNLTLNQSIQLVPRYKSTYAQTINDQKMYQIEFENYGELTINQEIKGHLSLVYTQGEDTVLCGDRNTSCKGLSVDHLKQNFTFNSVKIGSDTINGNFYFAGVFQ</sequence>